<dbReference type="Gene3D" id="1.20.1440.20">
    <property type="entry name" value="LemA-like domain"/>
    <property type="match status" value="1"/>
</dbReference>
<dbReference type="AlphaFoldDB" id="A0A5R8Y1K1"/>
<evidence type="ECO:0000256" key="2">
    <source>
        <dbReference type="ARBA" id="ARBA00008854"/>
    </source>
</evidence>
<comment type="similarity">
    <text evidence="2">Belongs to the LemA family.</text>
</comment>
<name>A0A5R8Y1K1_9BACT</name>
<dbReference type="Pfam" id="PF04011">
    <property type="entry name" value="LemA"/>
    <property type="match status" value="1"/>
</dbReference>
<dbReference type="PANTHER" id="PTHR34478">
    <property type="entry name" value="PROTEIN LEMA"/>
    <property type="match status" value="1"/>
</dbReference>
<proteinExistence type="inferred from homology"/>
<keyword evidence="3" id="KW-0812">Transmembrane</keyword>
<keyword evidence="4" id="KW-1133">Transmembrane helix</keyword>
<evidence type="ECO:0000256" key="3">
    <source>
        <dbReference type="ARBA" id="ARBA00022692"/>
    </source>
</evidence>
<dbReference type="GO" id="GO:0016020">
    <property type="term" value="C:membrane"/>
    <property type="evidence" value="ECO:0007669"/>
    <property type="project" value="UniProtKB-SubCell"/>
</dbReference>
<evidence type="ECO:0000256" key="5">
    <source>
        <dbReference type="ARBA" id="ARBA00023136"/>
    </source>
</evidence>
<sequence length="196" mass="21901">MKAFLIGLGVIVIAIIALIATNINNVPKLDENVKASWSQVQNQYKRRADLIPNLVSTVKAYASHEKSTLTEVTQARANVGKINLTPEMLSNPQLFQQFQQAQGALSSALSKLMLVVERYPELKANKNFLALQSQLEGTENRISVARRDYIETVRLYNLELRTFPGKIVAAIIYPEAQVKETFTASPQEQEAPKVNF</sequence>
<dbReference type="PANTHER" id="PTHR34478:SF2">
    <property type="entry name" value="MEMBRANE PROTEIN"/>
    <property type="match status" value="1"/>
</dbReference>
<evidence type="ECO:0000313" key="6">
    <source>
        <dbReference type="EMBL" id="TLP39134.1"/>
    </source>
</evidence>
<gene>
    <name evidence="6" type="ORF">FDK22_04475</name>
</gene>
<dbReference type="OrthoDB" id="9804152at2"/>
<evidence type="ECO:0000256" key="4">
    <source>
        <dbReference type="ARBA" id="ARBA00022989"/>
    </source>
</evidence>
<dbReference type="SUPFAM" id="SSF140478">
    <property type="entry name" value="LemA-like"/>
    <property type="match status" value="1"/>
</dbReference>
<evidence type="ECO:0000256" key="1">
    <source>
        <dbReference type="ARBA" id="ARBA00004167"/>
    </source>
</evidence>
<accession>A0A5R8Y1K1</accession>
<protein>
    <submittedName>
        <fullName evidence="6">LemA family protein</fullName>
    </submittedName>
</protein>
<keyword evidence="5" id="KW-0472">Membrane</keyword>
<evidence type="ECO:0000313" key="7">
    <source>
        <dbReference type="Proteomes" id="UP000308901"/>
    </source>
</evidence>
<dbReference type="RefSeq" id="WP_138151718.1">
    <property type="nucleotide sequence ID" value="NZ_VANU01000002.1"/>
</dbReference>
<comment type="caution">
    <text evidence="6">The sequence shown here is derived from an EMBL/GenBank/DDBJ whole genome shotgun (WGS) entry which is preliminary data.</text>
</comment>
<reference evidence="6 7" key="1">
    <citation type="submission" date="2019-05" db="EMBL/GenBank/DDBJ databases">
        <title>Arcobacter sp. nov., isolated from sea sediment.</title>
        <authorList>
            <person name="Kim W."/>
        </authorList>
    </citation>
    <scope>NUCLEOTIDE SEQUENCE [LARGE SCALE GENOMIC DNA]</scope>
    <source>
        <strain evidence="6 7">CAU 1517</strain>
    </source>
</reference>
<organism evidence="6 7">
    <name type="scientific">Arcobacter arenosus</name>
    <dbReference type="NCBI Taxonomy" id="2576037"/>
    <lineage>
        <taxon>Bacteria</taxon>
        <taxon>Pseudomonadati</taxon>
        <taxon>Campylobacterota</taxon>
        <taxon>Epsilonproteobacteria</taxon>
        <taxon>Campylobacterales</taxon>
        <taxon>Arcobacteraceae</taxon>
        <taxon>Arcobacter</taxon>
    </lineage>
</organism>
<keyword evidence="7" id="KW-1185">Reference proteome</keyword>
<dbReference type="Proteomes" id="UP000308901">
    <property type="component" value="Unassembled WGS sequence"/>
</dbReference>
<comment type="subcellular location">
    <subcellularLocation>
        <location evidence="1">Membrane</location>
        <topology evidence="1">Single-pass membrane protein</topology>
    </subcellularLocation>
</comment>
<dbReference type="InterPro" id="IPR023353">
    <property type="entry name" value="LemA-like_dom_sf"/>
</dbReference>
<dbReference type="InterPro" id="IPR007156">
    <property type="entry name" value="MamQ_LemA"/>
</dbReference>
<dbReference type="EMBL" id="VANU01000002">
    <property type="protein sequence ID" value="TLP39134.1"/>
    <property type="molecule type" value="Genomic_DNA"/>
</dbReference>